<evidence type="ECO:0000256" key="5">
    <source>
        <dbReference type="SAM" id="Phobius"/>
    </source>
</evidence>
<evidence type="ECO:0000256" key="1">
    <source>
        <dbReference type="ARBA" id="ARBA00004141"/>
    </source>
</evidence>
<dbReference type="Proteomes" id="UP000886752">
    <property type="component" value="Unassembled WGS sequence"/>
</dbReference>
<dbReference type="PANTHER" id="PTHR30371:SF0">
    <property type="entry name" value="SEC-INDEPENDENT PROTEIN TRANSLOCASE PROTEIN TATC, CHLOROPLASTIC-RELATED"/>
    <property type="match status" value="1"/>
</dbReference>
<dbReference type="GO" id="GO:0009977">
    <property type="term" value="F:proton motive force dependent protein transmembrane transporter activity"/>
    <property type="evidence" value="ECO:0007669"/>
    <property type="project" value="TreeGrafter"/>
</dbReference>
<reference evidence="6" key="1">
    <citation type="journal article" date="2021" name="PeerJ">
        <title>Extensive microbial diversity within the chicken gut microbiome revealed by metagenomics and culture.</title>
        <authorList>
            <person name="Gilroy R."/>
            <person name="Ravi A."/>
            <person name="Getino M."/>
            <person name="Pursley I."/>
            <person name="Horton D.L."/>
            <person name="Alikhan N.F."/>
            <person name="Baker D."/>
            <person name="Gharbi K."/>
            <person name="Hall N."/>
            <person name="Watson M."/>
            <person name="Adriaenssens E.M."/>
            <person name="Foster-Nyarko E."/>
            <person name="Jarju S."/>
            <person name="Secka A."/>
            <person name="Antonio M."/>
            <person name="Oren A."/>
            <person name="Chaudhuri R.R."/>
            <person name="La Ragione R."/>
            <person name="Hildebrand F."/>
            <person name="Pallen M.J."/>
        </authorList>
    </citation>
    <scope>NUCLEOTIDE SEQUENCE</scope>
    <source>
        <strain evidence="6">ChiHecec2B26-446</strain>
    </source>
</reference>
<accession>A0A9D1TNY4</accession>
<dbReference type="GO" id="GO:0065002">
    <property type="term" value="P:intracellular protein transmembrane transport"/>
    <property type="evidence" value="ECO:0007669"/>
    <property type="project" value="TreeGrafter"/>
</dbReference>
<dbReference type="GO" id="GO:0043953">
    <property type="term" value="P:protein transport by the Tat complex"/>
    <property type="evidence" value="ECO:0007669"/>
    <property type="project" value="TreeGrafter"/>
</dbReference>
<name>A0A9D1TNY4_9BACT</name>
<organism evidence="6 7">
    <name type="scientific">Candidatus Desulfovibrio intestinipullorum</name>
    <dbReference type="NCBI Taxonomy" id="2838536"/>
    <lineage>
        <taxon>Bacteria</taxon>
        <taxon>Pseudomonadati</taxon>
        <taxon>Thermodesulfobacteriota</taxon>
        <taxon>Desulfovibrionia</taxon>
        <taxon>Desulfovibrionales</taxon>
        <taxon>Desulfovibrionaceae</taxon>
        <taxon>Desulfovibrio</taxon>
    </lineage>
</organism>
<comment type="subcellular location">
    <subcellularLocation>
        <location evidence="1">Membrane</location>
        <topology evidence="1">Multi-pass membrane protein</topology>
    </subcellularLocation>
</comment>
<feature type="transmembrane region" description="Helical" evidence="5">
    <location>
        <begin position="12"/>
        <end position="32"/>
    </location>
</feature>
<protein>
    <submittedName>
        <fullName evidence="6">Twin-arginine translocase subunit TatC</fullName>
    </submittedName>
</protein>
<keyword evidence="3 5" id="KW-1133">Transmembrane helix</keyword>
<dbReference type="InterPro" id="IPR002033">
    <property type="entry name" value="TatC"/>
</dbReference>
<feature type="transmembrane region" description="Helical" evidence="5">
    <location>
        <begin position="100"/>
        <end position="123"/>
    </location>
</feature>
<feature type="non-terminal residue" evidence="6">
    <location>
        <position position="133"/>
    </location>
</feature>
<dbReference type="PANTHER" id="PTHR30371">
    <property type="entry name" value="SEC-INDEPENDENT PROTEIN TRANSLOCASE PROTEIN TATC"/>
    <property type="match status" value="1"/>
</dbReference>
<evidence type="ECO:0000256" key="4">
    <source>
        <dbReference type="ARBA" id="ARBA00023136"/>
    </source>
</evidence>
<dbReference type="GO" id="GO:0033281">
    <property type="term" value="C:TAT protein transport complex"/>
    <property type="evidence" value="ECO:0007669"/>
    <property type="project" value="TreeGrafter"/>
</dbReference>
<dbReference type="Pfam" id="PF00902">
    <property type="entry name" value="TatC"/>
    <property type="match status" value="1"/>
</dbReference>
<feature type="transmembrane region" description="Helical" evidence="5">
    <location>
        <begin position="66"/>
        <end position="88"/>
    </location>
</feature>
<sequence>MSLMDHLRELRTRILYSLAAVFVAFLACWAVVEPVFNVLTKPLLDVLPAGSTAMYTTLPEAFFTRMYIAFIVGLFAASPFIFYQIWSFISPGLYEEEKHFILPIAFISALFFIAGGLFCYYIVFKYAFAFFVS</sequence>
<proteinExistence type="predicted"/>
<reference evidence="6" key="2">
    <citation type="submission" date="2021-04" db="EMBL/GenBank/DDBJ databases">
        <authorList>
            <person name="Gilroy R."/>
        </authorList>
    </citation>
    <scope>NUCLEOTIDE SEQUENCE</scope>
    <source>
        <strain evidence="6">ChiHecec2B26-446</strain>
    </source>
</reference>
<evidence type="ECO:0000313" key="7">
    <source>
        <dbReference type="Proteomes" id="UP000886752"/>
    </source>
</evidence>
<gene>
    <name evidence="6" type="ORF">H9894_02840</name>
</gene>
<evidence type="ECO:0000313" key="6">
    <source>
        <dbReference type="EMBL" id="HIW00108.1"/>
    </source>
</evidence>
<keyword evidence="2 5" id="KW-0812">Transmembrane</keyword>
<evidence type="ECO:0000256" key="2">
    <source>
        <dbReference type="ARBA" id="ARBA00022692"/>
    </source>
</evidence>
<dbReference type="PRINTS" id="PR01840">
    <property type="entry name" value="TATCFAMILY"/>
</dbReference>
<evidence type="ECO:0000256" key="3">
    <source>
        <dbReference type="ARBA" id="ARBA00022989"/>
    </source>
</evidence>
<keyword evidence="4 5" id="KW-0472">Membrane</keyword>
<dbReference type="AlphaFoldDB" id="A0A9D1TNY4"/>
<comment type="caution">
    <text evidence="6">The sequence shown here is derived from an EMBL/GenBank/DDBJ whole genome shotgun (WGS) entry which is preliminary data.</text>
</comment>
<dbReference type="EMBL" id="DXHV01000033">
    <property type="protein sequence ID" value="HIW00108.1"/>
    <property type="molecule type" value="Genomic_DNA"/>
</dbReference>